<dbReference type="GO" id="GO:0020037">
    <property type="term" value="F:heme binding"/>
    <property type="evidence" value="ECO:0007669"/>
    <property type="project" value="InterPro"/>
</dbReference>
<dbReference type="Proteomes" id="UP000002212">
    <property type="component" value="Plasmid pROB02"/>
</dbReference>
<dbReference type="RefSeq" id="WP_012687096.1">
    <property type="nucleotide sequence ID" value="NC_012521.1"/>
</dbReference>
<proteinExistence type="predicted"/>
<keyword evidence="2" id="KW-0614">Plasmid</keyword>
<organism evidence="2 3">
    <name type="scientific">Rhodococcus opacus (strain B4)</name>
    <dbReference type="NCBI Taxonomy" id="632772"/>
    <lineage>
        <taxon>Bacteria</taxon>
        <taxon>Bacillati</taxon>
        <taxon>Actinomycetota</taxon>
        <taxon>Actinomycetes</taxon>
        <taxon>Mycobacteriales</taxon>
        <taxon>Nocardiaceae</taxon>
        <taxon>Rhodococcus</taxon>
    </lineage>
</organism>
<gene>
    <name evidence="2" type="ordered locus">ROP_pROB02-00430</name>
</gene>
<evidence type="ECO:0000256" key="1">
    <source>
        <dbReference type="SAM" id="MobiDB-lite"/>
    </source>
</evidence>
<dbReference type="InterPro" id="IPR036396">
    <property type="entry name" value="Cyt_P450_sf"/>
</dbReference>
<dbReference type="Gene3D" id="1.10.630.10">
    <property type="entry name" value="Cytochrome P450"/>
    <property type="match status" value="1"/>
</dbReference>
<feature type="region of interest" description="Disordered" evidence="1">
    <location>
        <begin position="62"/>
        <end position="97"/>
    </location>
</feature>
<dbReference type="AlphaFoldDB" id="C1BDK3"/>
<geneLocation type="plasmid" evidence="2 3">
    <name>pROB02</name>
</geneLocation>
<dbReference type="EMBL" id="AP011117">
    <property type="protein sequence ID" value="BAH47056.1"/>
    <property type="molecule type" value="Genomic_DNA"/>
</dbReference>
<accession>C1BDK3</accession>
<evidence type="ECO:0000313" key="3">
    <source>
        <dbReference type="Proteomes" id="UP000002212"/>
    </source>
</evidence>
<name>C1BDK3_RHOOB</name>
<protein>
    <submittedName>
        <fullName evidence="2">Putative cytochrome P450</fullName>
    </submittedName>
</protein>
<dbReference type="GO" id="GO:0016705">
    <property type="term" value="F:oxidoreductase activity, acting on paired donors, with incorporation or reduction of molecular oxygen"/>
    <property type="evidence" value="ECO:0007669"/>
    <property type="project" value="InterPro"/>
</dbReference>
<dbReference type="GO" id="GO:0004497">
    <property type="term" value="F:monooxygenase activity"/>
    <property type="evidence" value="ECO:0007669"/>
    <property type="project" value="InterPro"/>
</dbReference>
<reference evidence="2 3" key="1">
    <citation type="journal article" date="2005" name="J. Biosci. Bioeng.">
        <title>Isolation and characterization of benzene-tolerant Rhodococcus opacus strains.</title>
        <authorList>
            <person name="Na K.S."/>
            <person name="Kuroda A."/>
            <person name="Takiguchi N."/>
            <person name="Ikeda T."/>
            <person name="Ohtake H."/>
            <person name="Kato J."/>
        </authorList>
    </citation>
    <scope>NUCLEOTIDE SEQUENCE [LARGE SCALE GENOMIC DNA]</scope>
    <source>
        <strain evidence="2 3">B4</strain>
        <plasmid evidence="2">pROB02</plasmid>
    </source>
</reference>
<dbReference type="KEGG" id="rop:ROP_pROB02-00430"/>
<dbReference type="GO" id="GO:0005506">
    <property type="term" value="F:iron ion binding"/>
    <property type="evidence" value="ECO:0007669"/>
    <property type="project" value="InterPro"/>
</dbReference>
<reference evidence="2 3" key="2">
    <citation type="submission" date="2009-03" db="EMBL/GenBank/DDBJ databases">
        <title>Comparison of the complete genome sequences of Rhodococcus erythropolis PR4 and Rhodococcus opacus B4.</title>
        <authorList>
            <person name="Takarada H."/>
            <person name="Sekine M."/>
            <person name="Hosoyama A."/>
            <person name="Yamada R."/>
            <person name="Fujisawa T."/>
            <person name="Omata S."/>
            <person name="Shimizu A."/>
            <person name="Tsukatani N."/>
            <person name="Tanikawa S."/>
            <person name="Fujita N."/>
            <person name="Harayama S."/>
        </authorList>
    </citation>
    <scope>NUCLEOTIDE SEQUENCE [LARGE SCALE GENOMIC DNA]</scope>
    <source>
        <strain evidence="2 3">B4</strain>
        <plasmid evidence="2 3">pROB02</plasmid>
    </source>
</reference>
<dbReference type="PATRIC" id="fig|632772.20.peg.8418"/>
<dbReference type="HOGENOM" id="CLU_2344775_0_0_11"/>
<sequence>MMRGLTYSNSNLPPILQKTIGRRQAAQHQRDIHFVMQVVDDVIKRRKTEDSGTHNDLLARMLTEPGPETGEPLDEVNVRNQTSPHRVPTPGHGEPAT</sequence>
<evidence type="ECO:0000313" key="2">
    <source>
        <dbReference type="EMBL" id="BAH47056.1"/>
    </source>
</evidence>